<dbReference type="InterPro" id="IPR033194">
    <property type="entry name" value="MFAP1"/>
</dbReference>
<feature type="domain" description="Micro-fibrillar-associated protein 1 C-terminal" evidence="2">
    <location>
        <begin position="137"/>
        <end position="346"/>
    </location>
</feature>
<dbReference type="InterPro" id="IPR009730">
    <property type="entry name" value="MFAP1_C"/>
</dbReference>
<feature type="compositionally biased region" description="Basic residues" evidence="1">
    <location>
        <begin position="476"/>
        <end position="485"/>
    </location>
</feature>
<feature type="region of interest" description="Disordered" evidence="1">
    <location>
        <begin position="381"/>
        <end position="523"/>
    </location>
</feature>
<feature type="region of interest" description="Disordered" evidence="1">
    <location>
        <begin position="239"/>
        <end position="266"/>
    </location>
</feature>
<dbReference type="AlphaFoldDB" id="A0A9P3PJG2"/>
<dbReference type="Proteomes" id="UP001063166">
    <property type="component" value="Unassembled WGS sequence"/>
</dbReference>
<evidence type="ECO:0000259" key="2">
    <source>
        <dbReference type="Pfam" id="PF06991"/>
    </source>
</evidence>
<gene>
    <name evidence="3" type="ORF">LshimejAT787_0308610</name>
</gene>
<evidence type="ECO:0000313" key="3">
    <source>
        <dbReference type="EMBL" id="GLB36573.1"/>
    </source>
</evidence>
<feature type="compositionally biased region" description="Basic and acidic residues" evidence="1">
    <location>
        <begin position="417"/>
        <end position="475"/>
    </location>
</feature>
<feature type="compositionally biased region" description="Basic and acidic residues" evidence="1">
    <location>
        <begin position="93"/>
        <end position="103"/>
    </location>
</feature>
<organism evidence="3 4">
    <name type="scientific">Lyophyllum shimeji</name>
    <name type="common">Hon-shimeji</name>
    <name type="synonym">Tricholoma shimeji</name>
    <dbReference type="NCBI Taxonomy" id="47721"/>
    <lineage>
        <taxon>Eukaryota</taxon>
        <taxon>Fungi</taxon>
        <taxon>Dikarya</taxon>
        <taxon>Basidiomycota</taxon>
        <taxon>Agaricomycotina</taxon>
        <taxon>Agaricomycetes</taxon>
        <taxon>Agaricomycetidae</taxon>
        <taxon>Agaricales</taxon>
        <taxon>Tricholomatineae</taxon>
        <taxon>Lyophyllaceae</taxon>
        <taxon>Lyophyllum</taxon>
    </lineage>
</organism>
<dbReference type="OrthoDB" id="1111734at2759"/>
<feature type="region of interest" description="Disordered" evidence="1">
    <location>
        <begin position="162"/>
        <end position="219"/>
    </location>
</feature>
<comment type="caution">
    <text evidence="3">The sequence shown here is derived from an EMBL/GenBank/DDBJ whole genome shotgun (WGS) entry which is preliminary data.</text>
</comment>
<evidence type="ECO:0000256" key="1">
    <source>
        <dbReference type="SAM" id="MobiDB-lite"/>
    </source>
</evidence>
<protein>
    <submittedName>
        <fullName evidence="3">Microfibril-associated/Pre-mRNA processing</fullName>
    </submittedName>
</protein>
<sequence>METKKKDAPRLPRPAARYWKGKAPKGVAEVESESDEEVVQEVQEEGDVPIGGEQEIVEEMEMPLRTAMKAETKAMNVALRDVNISKDGKVIVAGREESGRTALEEEEESEEETEEEEEKPRVPGVDEEEETSEYETESEEEEKSQLKFRPVFVPKRARVTIAEKEAMDQESEEAIKRREQEAEERRKQSHDMVAESIRRELAEKEKEEDVNDVDDTDGLDPAAEFEAWRLRELARIKAEKEEEVRREEEREEIERRRAMPEEQRLKEDLERANKLRAEKPKGQQKFLQKYWHKGAFHQDQEILKNRDYTAPTESTVDVSLLPKVMQVKNFGKRSRTKYTHLLDQDTTANTGGFGGVANLKLGAKGIDGTGGCFNCGGPHLKKDCPQMTGPLSERGATGSNAAPTGPKRWGNPPEAGSWRDKDDAPRRESGWKPERDQPRDGRSKEGAGDDRYRDDRRRGDGDRWRERSRERYEKRSSRRRSRSRSRTPSPSPDYSRGRGYGRERRRSRERSIDDYRDKRRRID</sequence>
<evidence type="ECO:0000313" key="4">
    <source>
        <dbReference type="Proteomes" id="UP001063166"/>
    </source>
</evidence>
<keyword evidence="4" id="KW-1185">Reference proteome</keyword>
<name>A0A9P3PJG2_LYOSH</name>
<accession>A0A9P3PJG2</accession>
<feature type="compositionally biased region" description="Acidic residues" evidence="1">
    <location>
        <begin position="208"/>
        <end position="218"/>
    </location>
</feature>
<feature type="compositionally biased region" description="Basic and acidic residues" evidence="1">
    <location>
        <begin position="162"/>
        <end position="207"/>
    </location>
</feature>
<proteinExistence type="predicted"/>
<feature type="compositionally biased region" description="Acidic residues" evidence="1">
    <location>
        <begin position="104"/>
        <end position="117"/>
    </location>
</feature>
<feature type="compositionally biased region" description="Acidic residues" evidence="1">
    <location>
        <begin position="125"/>
        <end position="142"/>
    </location>
</feature>
<dbReference type="PANTHER" id="PTHR15327">
    <property type="entry name" value="MICROFIBRIL-ASSOCIATED PROTEIN"/>
    <property type="match status" value="1"/>
</dbReference>
<reference evidence="3" key="1">
    <citation type="submission" date="2022-07" db="EMBL/GenBank/DDBJ databases">
        <title>The genome of Lyophyllum shimeji provides insight into the initial evolution of ectomycorrhizal fungal genome.</title>
        <authorList>
            <person name="Kobayashi Y."/>
            <person name="Shibata T."/>
            <person name="Hirakawa H."/>
            <person name="Shigenobu S."/>
            <person name="Nishiyama T."/>
            <person name="Yamada A."/>
            <person name="Hasebe M."/>
            <person name="Kawaguchi M."/>
        </authorList>
    </citation>
    <scope>NUCLEOTIDE SEQUENCE</scope>
    <source>
        <strain evidence="3">AT787</strain>
    </source>
</reference>
<dbReference type="Pfam" id="PF06991">
    <property type="entry name" value="MFAP1"/>
    <property type="match status" value="1"/>
</dbReference>
<dbReference type="EMBL" id="BRPK01000003">
    <property type="protein sequence ID" value="GLB36573.1"/>
    <property type="molecule type" value="Genomic_DNA"/>
</dbReference>
<feature type="region of interest" description="Disordered" evidence="1">
    <location>
        <begin position="93"/>
        <end position="149"/>
    </location>
</feature>